<dbReference type="RefSeq" id="WP_265417697.1">
    <property type="nucleotide sequence ID" value="NZ_CP093443.1"/>
</dbReference>
<keyword evidence="1" id="KW-1133">Transmembrane helix</keyword>
<accession>A0ABY5SLK1</accession>
<feature type="transmembrane region" description="Helical" evidence="1">
    <location>
        <begin position="35"/>
        <end position="56"/>
    </location>
</feature>
<evidence type="ECO:0000313" key="3">
    <source>
        <dbReference type="Proteomes" id="UP001064879"/>
    </source>
</evidence>
<reference evidence="2" key="1">
    <citation type="submission" date="2022-03" db="EMBL/GenBank/DDBJ databases">
        <title>Brevibacterium spongiae sp. nov., isolated from marine sponge.</title>
        <authorList>
            <person name="Li Z."/>
            <person name="Zhang M."/>
        </authorList>
    </citation>
    <scope>NUCLEOTIDE SEQUENCE</scope>
    <source>
        <strain evidence="2">WHS-Z9</strain>
    </source>
</reference>
<sequence length="62" mass="6601">MSKDNGLSGLVLGLAESATVLIFLIPRLFDGPEVWQVWGVWVTAGGVIACGVGTVMSRRRGR</sequence>
<name>A0ABY5SLK1_9MICO</name>
<gene>
    <name evidence="2" type="ORF">L1F31_12975</name>
</gene>
<dbReference type="Proteomes" id="UP001064879">
    <property type="component" value="Chromosome"/>
</dbReference>
<keyword evidence="1" id="KW-0812">Transmembrane</keyword>
<evidence type="ECO:0000313" key="2">
    <source>
        <dbReference type="EMBL" id="UVI35024.1"/>
    </source>
</evidence>
<dbReference type="EMBL" id="CP093443">
    <property type="protein sequence ID" value="UVI35024.1"/>
    <property type="molecule type" value="Genomic_DNA"/>
</dbReference>
<keyword evidence="3" id="KW-1185">Reference proteome</keyword>
<proteinExistence type="predicted"/>
<feature type="transmembrane region" description="Helical" evidence="1">
    <location>
        <begin position="7"/>
        <end position="29"/>
    </location>
</feature>
<keyword evidence="1" id="KW-0472">Membrane</keyword>
<organism evidence="2 3">
    <name type="scientific">Brevibacterium spongiae</name>
    <dbReference type="NCBI Taxonomy" id="2909672"/>
    <lineage>
        <taxon>Bacteria</taxon>
        <taxon>Bacillati</taxon>
        <taxon>Actinomycetota</taxon>
        <taxon>Actinomycetes</taxon>
        <taxon>Micrococcales</taxon>
        <taxon>Brevibacteriaceae</taxon>
        <taxon>Brevibacterium</taxon>
    </lineage>
</organism>
<protein>
    <submittedName>
        <fullName evidence="2">Uncharacterized protein</fullName>
    </submittedName>
</protein>
<evidence type="ECO:0000256" key="1">
    <source>
        <dbReference type="SAM" id="Phobius"/>
    </source>
</evidence>